<reference evidence="6 7" key="1">
    <citation type="submission" date="2015-03" db="EMBL/GenBank/DDBJ databases">
        <authorList>
            <person name="Morales-Cruz A."/>
            <person name="Amrine K.C."/>
            <person name="Cantu D."/>
        </authorList>
    </citation>
    <scope>NUCLEOTIDE SEQUENCE [LARGE SCALE GENOMIC DNA]</scope>
    <source>
        <strain evidence="6">DS831</strain>
    </source>
</reference>
<comment type="caution">
    <text evidence="6">The sequence shown here is derived from an EMBL/GenBank/DDBJ whole genome shotgun (WGS) entry which is preliminary data.</text>
</comment>
<evidence type="ECO:0000256" key="1">
    <source>
        <dbReference type="ARBA" id="ARBA00022723"/>
    </source>
</evidence>
<gene>
    <name evidence="6" type="ORF">UCDDS831_g03216</name>
</gene>
<dbReference type="InterPro" id="IPR024119">
    <property type="entry name" value="TF_DEAF-1"/>
</dbReference>
<reference evidence="6 7" key="2">
    <citation type="submission" date="2015-05" db="EMBL/GenBank/DDBJ databases">
        <title>Distinctive expansion of gene families associated with plant cell wall degradation and secondary metabolism in the genomes of grapevine trunk pathogens.</title>
        <authorList>
            <person name="Lawrence D.P."/>
            <person name="Travadon R."/>
            <person name="Rolshausen P.E."/>
            <person name="Baumgartner K."/>
        </authorList>
    </citation>
    <scope>NUCLEOTIDE SEQUENCE [LARGE SCALE GENOMIC DNA]</scope>
    <source>
        <strain evidence="6">DS831</strain>
    </source>
</reference>
<dbReference type="Gene3D" id="6.10.140.2220">
    <property type="match status" value="1"/>
</dbReference>
<keyword evidence="3" id="KW-0862">Zinc</keyword>
<dbReference type="GO" id="GO:0000981">
    <property type="term" value="F:DNA-binding transcription factor activity, RNA polymerase II-specific"/>
    <property type="evidence" value="ECO:0007669"/>
    <property type="project" value="TreeGrafter"/>
</dbReference>
<dbReference type="PROSITE" id="PS01360">
    <property type="entry name" value="ZF_MYND_1"/>
    <property type="match status" value="1"/>
</dbReference>
<sequence length="209" mass="23514">MGFWGDRFFQSDRDLDIVCVLSEHLGVDDVYIPEDAEELRKELDSGKLEAEFRKLRDGAYTEEDLSFFNVKTTAVVLAAAAMRHGATISPDFRQYVKDSLNSRLEMHQPAKDDMATAIDIYRDGTPLDLAGMGLFELMDTVDRPKGGGVNILSPEIFTACEFVEDECSECGKGSDALLRCARCHKARYCNTECQKKAWKKHKPWCTPDA</sequence>
<dbReference type="GO" id="GO:0005634">
    <property type="term" value="C:nucleus"/>
    <property type="evidence" value="ECO:0007669"/>
    <property type="project" value="TreeGrafter"/>
</dbReference>
<dbReference type="PANTHER" id="PTHR10237:SF15">
    <property type="entry name" value="LD37257P"/>
    <property type="match status" value="1"/>
</dbReference>
<organism evidence="6 7">
    <name type="scientific">Diplodia seriata</name>
    <dbReference type="NCBI Taxonomy" id="420778"/>
    <lineage>
        <taxon>Eukaryota</taxon>
        <taxon>Fungi</taxon>
        <taxon>Dikarya</taxon>
        <taxon>Ascomycota</taxon>
        <taxon>Pezizomycotina</taxon>
        <taxon>Dothideomycetes</taxon>
        <taxon>Dothideomycetes incertae sedis</taxon>
        <taxon>Botryosphaeriales</taxon>
        <taxon>Botryosphaeriaceae</taxon>
        <taxon>Diplodia</taxon>
    </lineage>
</organism>
<proteinExistence type="predicted"/>
<evidence type="ECO:0000256" key="3">
    <source>
        <dbReference type="ARBA" id="ARBA00022833"/>
    </source>
</evidence>
<evidence type="ECO:0000256" key="4">
    <source>
        <dbReference type="PROSITE-ProRule" id="PRU00134"/>
    </source>
</evidence>
<dbReference type="Proteomes" id="UP000034182">
    <property type="component" value="Unassembled WGS sequence"/>
</dbReference>
<accession>A0A0G2ELR5</accession>
<evidence type="ECO:0000256" key="2">
    <source>
        <dbReference type="ARBA" id="ARBA00022771"/>
    </source>
</evidence>
<dbReference type="Pfam" id="PF01753">
    <property type="entry name" value="zf-MYND"/>
    <property type="match status" value="1"/>
</dbReference>
<dbReference type="InterPro" id="IPR002893">
    <property type="entry name" value="Znf_MYND"/>
</dbReference>
<dbReference type="AlphaFoldDB" id="A0A0G2ELR5"/>
<protein>
    <submittedName>
        <fullName evidence="6">Putative mynd finger</fullName>
    </submittedName>
</protein>
<dbReference type="PROSITE" id="PS50865">
    <property type="entry name" value="ZF_MYND_2"/>
    <property type="match status" value="1"/>
</dbReference>
<dbReference type="GO" id="GO:0008270">
    <property type="term" value="F:zinc ion binding"/>
    <property type="evidence" value="ECO:0007669"/>
    <property type="project" value="UniProtKB-KW"/>
</dbReference>
<evidence type="ECO:0000313" key="6">
    <source>
        <dbReference type="EMBL" id="KKY23091.1"/>
    </source>
</evidence>
<dbReference type="EMBL" id="LAQI01000070">
    <property type="protein sequence ID" value="KKY23091.1"/>
    <property type="molecule type" value="Genomic_DNA"/>
</dbReference>
<evidence type="ECO:0000313" key="7">
    <source>
        <dbReference type="Proteomes" id="UP000034182"/>
    </source>
</evidence>
<dbReference type="PANTHER" id="PTHR10237">
    <property type="entry name" value="DEFORMED EPIDERMAL AUTOREGULATORY FACTOR 1 HOMOLOG SUPPRESSIN"/>
    <property type="match status" value="1"/>
</dbReference>
<keyword evidence="2 4" id="KW-0863">Zinc-finger</keyword>
<dbReference type="SUPFAM" id="SSF144232">
    <property type="entry name" value="HIT/MYND zinc finger-like"/>
    <property type="match status" value="1"/>
</dbReference>
<keyword evidence="1" id="KW-0479">Metal-binding</keyword>
<feature type="domain" description="MYND-type" evidence="5">
    <location>
        <begin position="167"/>
        <end position="205"/>
    </location>
</feature>
<name>A0A0G2ELR5_9PEZI</name>
<evidence type="ECO:0000259" key="5">
    <source>
        <dbReference type="PROSITE" id="PS50865"/>
    </source>
</evidence>